<sequence>MGYLYYGDSIEGIEVPDLLLSHLKVVITTKLRRRESFTLTWRHDLSGSHGRSSLWLQESIPLRFSFTRSTPDELKPSVLQEFTHMANSSAGLTVNLDEWLEEPIVEPLPEREAVPSAA</sequence>
<protein>
    <recommendedName>
        <fullName evidence="1">DUF7882 domain-containing protein</fullName>
    </recommendedName>
</protein>
<reference evidence="2 3" key="1">
    <citation type="submission" date="2024-09" db="EMBL/GenBank/DDBJ databases">
        <authorList>
            <person name="Pan X."/>
        </authorList>
    </citation>
    <scope>NUCLEOTIDE SEQUENCE [LARGE SCALE GENOMIC DNA]</scope>
    <source>
        <strain evidence="2 3">B2969</strain>
    </source>
</reference>
<evidence type="ECO:0000313" key="3">
    <source>
        <dbReference type="Proteomes" id="UP001610861"/>
    </source>
</evidence>
<dbReference type="InterPro" id="IPR057204">
    <property type="entry name" value="DUF7882"/>
</dbReference>
<proteinExistence type="predicted"/>
<name>A0ABW7QAQ2_9MICO</name>
<keyword evidence="3" id="KW-1185">Reference proteome</keyword>
<dbReference type="RefSeq" id="WP_397557410.1">
    <property type="nucleotide sequence ID" value="NZ_JBIQWL010000006.1"/>
</dbReference>
<dbReference type="EMBL" id="JBIQWL010000006">
    <property type="protein sequence ID" value="MFH8251963.1"/>
    <property type="molecule type" value="Genomic_DNA"/>
</dbReference>
<organism evidence="2 3">
    <name type="scientific">Microbacterium alkaliflavum</name>
    <dbReference type="NCBI Taxonomy" id="3248839"/>
    <lineage>
        <taxon>Bacteria</taxon>
        <taxon>Bacillati</taxon>
        <taxon>Actinomycetota</taxon>
        <taxon>Actinomycetes</taxon>
        <taxon>Micrococcales</taxon>
        <taxon>Microbacteriaceae</taxon>
        <taxon>Microbacterium</taxon>
    </lineage>
</organism>
<dbReference type="Pfam" id="PF25355">
    <property type="entry name" value="DUF7882"/>
    <property type="match status" value="1"/>
</dbReference>
<comment type="caution">
    <text evidence="2">The sequence shown here is derived from an EMBL/GenBank/DDBJ whole genome shotgun (WGS) entry which is preliminary data.</text>
</comment>
<accession>A0ABW7QAQ2</accession>
<gene>
    <name evidence="2" type="ORF">ACH3VR_16480</name>
</gene>
<evidence type="ECO:0000313" key="2">
    <source>
        <dbReference type="EMBL" id="MFH8251963.1"/>
    </source>
</evidence>
<dbReference type="Proteomes" id="UP001610861">
    <property type="component" value="Unassembled WGS sequence"/>
</dbReference>
<feature type="domain" description="DUF7882" evidence="1">
    <location>
        <begin position="1"/>
        <end position="94"/>
    </location>
</feature>
<evidence type="ECO:0000259" key="1">
    <source>
        <dbReference type="Pfam" id="PF25355"/>
    </source>
</evidence>